<accession>A0AAV1GWD5</accession>
<sequence length="131" mass="14524">MVSIQIWVTQFHIHCTGELEQVCLALVIGCPFLSTGLGKKHHIQLATTRDAFVHSSLRQNDTAEPPAANVVQVSQDSPQGLQDLLQGQSSRGKRRVRALRRIGNSVSTPCYCSTQMKTTSFTLSVFWLSRL</sequence>
<organism evidence="1 2">
    <name type="scientific">Xyrichtys novacula</name>
    <name type="common">Pearly razorfish</name>
    <name type="synonym">Hemipteronotus novacula</name>
    <dbReference type="NCBI Taxonomy" id="13765"/>
    <lineage>
        <taxon>Eukaryota</taxon>
        <taxon>Metazoa</taxon>
        <taxon>Chordata</taxon>
        <taxon>Craniata</taxon>
        <taxon>Vertebrata</taxon>
        <taxon>Euteleostomi</taxon>
        <taxon>Actinopterygii</taxon>
        <taxon>Neopterygii</taxon>
        <taxon>Teleostei</taxon>
        <taxon>Neoteleostei</taxon>
        <taxon>Acanthomorphata</taxon>
        <taxon>Eupercaria</taxon>
        <taxon>Labriformes</taxon>
        <taxon>Labridae</taxon>
        <taxon>Xyrichtys</taxon>
    </lineage>
</organism>
<evidence type="ECO:0000313" key="1">
    <source>
        <dbReference type="EMBL" id="CAJ1077429.1"/>
    </source>
</evidence>
<dbReference type="EMBL" id="OY660880">
    <property type="protein sequence ID" value="CAJ1077429.1"/>
    <property type="molecule type" value="Genomic_DNA"/>
</dbReference>
<reference evidence="1" key="1">
    <citation type="submission" date="2023-08" db="EMBL/GenBank/DDBJ databases">
        <authorList>
            <person name="Alioto T."/>
            <person name="Alioto T."/>
            <person name="Gomez Garrido J."/>
        </authorList>
    </citation>
    <scope>NUCLEOTIDE SEQUENCE</scope>
</reference>
<dbReference type="AlphaFoldDB" id="A0AAV1GWD5"/>
<protein>
    <submittedName>
        <fullName evidence="1">Uncharacterized protein</fullName>
    </submittedName>
</protein>
<keyword evidence="2" id="KW-1185">Reference proteome</keyword>
<dbReference type="Proteomes" id="UP001178508">
    <property type="component" value="Chromosome 17"/>
</dbReference>
<evidence type="ECO:0000313" key="2">
    <source>
        <dbReference type="Proteomes" id="UP001178508"/>
    </source>
</evidence>
<gene>
    <name evidence="1" type="ORF">XNOV1_A009086</name>
</gene>
<proteinExistence type="predicted"/>
<name>A0AAV1GWD5_XYRNO</name>